<dbReference type="Proteomes" id="UP000003163">
    <property type="component" value="Unassembled WGS sequence"/>
</dbReference>
<gene>
    <name evidence="1" type="ORF">EDEG_01863</name>
</gene>
<dbReference type="EMBL" id="AFBI03000029">
    <property type="protein sequence ID" value="EJW03864.1"/>
    <property type="molecule type" value="Genomic_DNA"/>
</dbReference>
<dbReference type="VEuPathDB" id="MicrosporidiaDB:EDEG_01863"/>
<accession>J9D8L9</accession>
<dbReference type="AlphaFoldDB" id="J9D8L9"/>
<sequence length="115" mass="14130">MNLIVIFLKNLYVIMSIELVKNFFTYILKKFFYFTFLRYLFRSIGLKILNYSGTFKMRQLKDNTNKIIFKQRFMSERLAKDTIKHKNFIMKPYNCQSFFLYLFYLINNSVYNTIT</sequence>
<dbReference type="InParanoid" id="J9D8L9"/>
<proteinExistence type="predicted"/>
<reference evidence="1 2" key="1">
    <citation type="submission" date="2011-08" db="EMBL/GenBank/DDBJ databases">
        <authorList>
            <person name="Liu Z.J."/>
            <person name="Shi F.L."/>
            <person name="Lu J.Q."/>
            <person name="Li M."/>
            <person name="Wang Z.L."/>
        </authorList>
    </citation>
    <scope>NUCLEOTIDE SEQUENCE [LARGE SCALE GENOMIC DNA]</scope>
    <source>
        <strain evidence="1 2">USNM 41457</strain>
    </source>
</reference>
<reference evidence="2" key="2">
    <citation type="submission" date="2015-07" db="EMBL/GenBank/DDBJ databases">
        <title>Contrasting host-pathogen interactions and genome evolution in two generalist and specialist microsporidian pathogens of mosquitoes.</title>
        <authorList>
            <consortium name="The Broad Institute Genomics Platform"/>
            <consortium name="The Broad Institute Genome Sequencing Center for Infectious Disease"/>
            <person name="Cuomo C.A."/>
            <person name="Sanscrainte N.D."/>
            <person name="Goldberg J.M."/>
            <person name="Heiman D."/>
            <person name="Young S."/>
            <person name="Zeng Q."/>
            <person name="Becnel J.J."/>
            <person name="Birren B.W."/>
        </authorList>
    </citation>
    <scope>NUCLEOTIDE SEQUENCE [LARGE SCALE GENOMIC DNA]</scope>
    <source>
        <strain evidence="2">USNM 41457</strain>
    </source>
</reference>
<evidence type="ECO:0000313" key="1">
    <source>
        <dbReference type="EMBL" id="EJW03864.1"/>
    </source>
</evidence>
<protein>
    <submittedName>
        <fullName evidence="1">Uncharacterized protein</fullName>
    </submittedName>
</protein>
<name>J9D8L9_EDHAE</name>
<keyword evidence="2" id="KW-1185">Reference proteome</keyword>
<dbReference type="HOGENOM" id="CLU_2108973_0_0_1"/>
<organism evidence="1 2">
    <name type="scientific">Edhazardia aedis (strain USNM 41457)</name>
    <name type="common">Microsporidian parasite</name>
    <dbReference type="NCBI Taxonomy" id="1003232"/>
    <lineage>
        <taxon>Eukaryota</taxon>
        <taxon>Fungi</taxon>
        <taxon>Fungi incertae sedis</taxon>
        <taxon>Microsporidia</taxon>
        <taxon>Edhazardia</taxon>
    </lineage>
</organism>
<comment type="caution">
    <text evidence="1">The sequence shown here is derived from an EMBL/GenBank/DDBJ whole genome shotgun (WGS) entry which is preliminary data.</text>
</comment>
<evidence type="ECO:0000313" key="2">
    <source>
        <dbReference type="Proteomes" id="UP000003163"/>
    </source>
</evidence>